<gene>
    <name evidence="2" type="ORF">TEA_027684</name>
</gene>
<sequence>MGTREVYEEKLSFGNLYHDPTMNPGLGLPRCHRCLSLLNPNADNGEWTITSVLHDATVVISYLILIYMYECNYVPCFLVFMTLQWLDLLGRIAHPLSKLGCYVDDVFSRCTLRNQPKSILLWSFHWNSSLPLAHFCTDQAMLALELAECLVQFMVSIQGSCISKNMLKDQMASFTYWGVDYVLCTSGVPLFLFCLLLRPQSANPCASCRKVLYTIPSESEIDLQGLVAKEKLN</sequence>
<evidence type="ECO:0000313" key="2">
    <source>
        <dbReference type="EMBL" id="THG22063.1"/>
    </source>
</evidence>
<protein>
    <submittedName>
        <fullName evidence="2">Uncharacterized protein</fullName>
    </submittedName>
</protein>
<comment type="caution">
    <text evidence="2">The sequence shown here is derived from an EMBL/GenBank/DDBJ whole genome shotgun (WGS) entry which is preliminary data.</text>
</comment>
<name>A0A4S4EYB5_CAMSN</name>
<feature type="transmembrane region" description="Helical" evidence="1">
    <location>
        <begin position="174"/>
        <end position="198"/>
    </location>
</feature>
<keyword evidence="3" id="KW-1185">Reference proteome</keyword>
<dbReference type="AlphaFoldDB" id="A0A4S4EYB5"/>
<evidence type="ECO:0000313" key="3">
    <source>
        <dbReference type="Proteomes" id="UP000306102"/>
    </source>
</evidence>
<reference evidence="2 3" key="1">
    <citation type="journal article" date="2018" name="Proc. Natl. Acad. Sci. U.S.A.">
        <title>Draft genome sequence of Camellia sinensis var. sinensis provides insights into the evolution of the tea genome and tea quality.</title>
        <authorList>
            <person name="Wei C."/>
            <person name="Yang H."/>
            <person name="Wang S."/>
            <person name="Zhao J."/>
            <person name="Liu C."/>
            <person name="Gao L."/>
            <person name="Xia E."/>
            <person name="Lu Y."/>
            <person name="Tai Y."/>
            <person name="She G."/>
            <person name="Sun J."/>
            <person name="Cao H."/>
            <person name="Tong W."/>
            <person name="Gao Q."/>
            <person name="Li Y."/>
            <person name="Deng W."/>
            <person name="Jiang X."/>
            <person name="Wang W."/>
            <person name="Chen Q."/>
            <person name="Zhang S."/>
            <person name="Li H."/>
            <person name="Wu J."/>
            <person name="Wang P."/>
            <person name="Li P."/>
            <person name="Shi C."/>
            <person name="Zheng F."/>
            <person name="Jian J."/>
            <person name="Huang B."/>
            <person name="Shan D."/>
            <person name="Shi M."/>
            <person name="Fang C."/>
            <person name="Yue Y."/>
            <person name="Li F."/>
            <person name="Li D."/>
            <person name="Wei S."/>
            <person name="Han B."/>
            <person name="Jiang C."/>
            <person name="Yin Y."/>
            <person name="Xia T."/>
            <person name="Zhang Z."/>
            <person name="Bennetzen J.L."/>
            <person name="Zhao S."/>
            <person name="Wan X."/>
        </authorList>
    </citation>
    <scope>NUCLEOTIDE SEQUENCE [LARGE SCALE GENOMIC DNA]</scope>
    <source>
        <strain evidence="3">cv. Shuchazao</strain>
        <tissue evidence="2">Leaf</tissue>
    </source>
</reference>
<dbReference type="PANTHER" id="PTHR34459">
    <property type="entry name" value="OS01G0264500 PROTEIN"/>
    <property type="match status" value="1"/>
</dbReference>
<keyword evidence="1" id="KW-0472">Membrane</keyword>
<keyword evidence="1" id="KW-0812">Transmembrane</keyword>
<feature type="transmembrane region" description="Helical" evidence="1">
    <location>
        <begin position="59"/>
        <end position="83"/>
    </location>
</feature>
<dbReference type="PANTHER" id="PTHR34459:SF2">
    <property type="entry name" value="TRANSMEMBRANE PROTEIN"/>
    <property type="match status" value="1"/>
</dbReference>
<organism evidence="2 3">
    <name type="scientific">Camellia sinensis var. sinensis</name>
    <name type="common">China tea</name>
    <dbReference type="NCBI Taxonomy" id="542762"/>
    <lineage>
        <taxon>Eukaryota</taxon>
        <taxon>Viridiplantae</taxon>
        <taxon>Streptophyta</taxon>
        <taxon>Embryophyta</taxon>
        <taxon>Tracheophyta</taxon>
        <taxon>Spermatophyta</taxon>
        <taxon>Magnoliopsida</taxon>
        <taxon>eudicotyledons</taxon>
        <taxon>Gunneridae</taxon>
        <taxon>Pentapetalae</taxon>
        <taxon>asterids</taxon>
        <taxon>Ericales</taxon>
        <taxon>Theaceae</taxon>
        <taxon>Camellia</taxon>
    </lineage>
</organism>
<accession>A0A4S4EYB5</accession>
<keyword evidence="1" id="KW-1133">Transmembrane helix</keyword>
<proteinExistence type="predicted"/>
<dbReference type="Proteomes" id="UP000306102">
    <property type="component" value="Unassembled WGS sequence"/>
</dbReference>
<dbReference type="EMBL" id="SDRB02001005">
    <property type="protein sequence ID" value="THG22063.1"/>
    <property type="molecule type" value="Genomic_DNA"/>
</dbReference>
<evidence type="ECO:0000256" key="1">
    <source>
        <dbReference type="SAM" id="Phobius"/>
    </source>
</evidence>